<feature type="compositionally biased region" description="Basic and acidic residues" evidence="5">
    <location>
        <begin position="422"/>
        <end position="444"/>
    </location>
</feature>
<dbReference type="Pfam" id="PF00924">
    <property type="entry name" value="MS_channel_2nd"/>
    <property type="match status" value="1"/>
</dbReference>
<feature type="compositionally biased region" description="Polar residues" evidence="5">
    <location>
        <begin position="506"/>
        <end position="517"/>
    </location>
</feature>
<feature type="compositionally biased region" description="Low complexity" evidence="5">
    <location>
        <begin position="547"/>
        <end position="568"/>
    </location>
</feature>
<feature type="compositionally biased region" description="Basic and acidic residues" evidence="5">
    <location>
        <begin position="678"/>
        <end position="691"/>
    </location>
</feature>
<dbReference type="Gene3D" id="1.10.287.1260">
    <property type="match status" value="1"/>
</dbReference>
<feature type="region of interest" description="Disordered" evidence="5">
    <location>
        <begin position="409"/>
        <end position="702"/>
    </location>
</feature>
<feature type="domain" description="Mechanosensitive ion channel MscS" evidence="7">
    <location>
        <begin position="219"/>
        <end position="287"/>
    </location>
</feature>
<dbReference type="PANTHER" id="PTHR30566:SF25">
    <property type="entry name" value="INNER MEMBRANE PROTEIN"/>
    <property type="match status" value="1"/>
</dbReference>
<dbReference type="Proteomes" id="UP000198976">
    <property type="component" value="Chromosome I"/>
</dbReference>
<evidence type="ECO:0000313" key="9">
    <source>
        <dbReference type="Proteomes" id="UP000198976"/>
    </source>
</evidence>
<keyword evidence="9" id="KW-1185">Reference proteome</keyword>
<evidence type="ECO:0000256" key="2">
    <source>
        <dbReference type="ARBA" id="ARBA00022692"/>
    </source>
</evidence>
<keyword evidence="3 6" id="KW-1133">Transmembrane helix</keyword>
<dbReference type="InterPro" id="IPR023408">
    <property type="entry name" value="MscS_beta-dom_sf"/>
</dbReference>
<comment type="subcellular location">
    <subcellularLocation>
        <location evidence="1">Membrane</location>
    </subcellularLocation>
</comment>
<keyword evidence="2 6" id="KW-0812">Transmembrane</keyword>
<feature type="transmembrane region" description="Helical" evidence="6">
    <location>
        <begin position="170"/>
        <end position="191"/>
    </location>
</feature>
<reference evidence="8 9" key="1">
    <citation type="submission" date="2016-10" db="EMBL/GenBank/DDBJ databases">
        <authorList>
            <person name="Varghese N."/>
            <person name="Submissions S."/>
        </authorList>
    </citation>
    <scope>NUCLEOTIDE SEQUENCE [LARGE SCALE GENOMIC DNA]</scope>
    <source>
        <strain evidence="8 9">DSM 9169</strain>
    </source>
</reference>
<feature type="compositionally biased region" description="Basic and acidic residues" evidence="5">
    <location>
        <begin position="469"/>
        <end position="478"/>
    </location>
</feature>
<dbReference type="Gene3D" id="2.30.30.60">
    <property type="match status" value="1"/>
</dbReference>
<dbReference type="InterPro" id="IPR010920">
    <property type="entry name" value="LSM_dom_sf"/>
</dbReference>
<proteinExistence type="predicted"/>
<organism evidence="8 9">
    <name type="scientific">Schaalia radingae</name>
    <dbReference type="NCBI Taxonomy" id="131110"/>
    <lineage>
        <taxon>Bacteria</taxon>
        <taxon>Bacillati</taxon>
        <taxon>Actinomycetota</taxon>
        <taxon>Actinomycetes</taxon>
        <taxon>Actinomycetales</taxon>
        <taxon>Actinomycetaceae</taxon>
        <taxon>Schaalia</taxon>
    </lineage>
</organism>
<feature type="transmembrane region" description="Helical" evidence="6">
    <location>
        <begin position="128"/>
        <end position="146"/>
    </location>
</feature>
<feature type="transmembrane region" description="Helical" evidence="6">
    <location>
        <begin position="90"/>
        <end position="108"/>
    </location>
</feature>
<accession>A0ABY0VB50</accession>
<gene>
    <name evidence="8" type="ORF">SAMN04489714_1845</name>
</gene>
<dbReference type="PANTHER" id="PTHR30566">
    <property type="entry name" value="YNAI-RELATED MECHANOSENSITIVE ION CHANNEL"/>
    <property type="match status" value="1"/>
</dbReference>
<protein>
    <submittedName>
        <fullName evidence="8">Small-conductance mechanosensitive channel</fullName>
    </submittedName>
</protein>
<feature type="transmembrane region" description="Helical" evidence="6">
    <location>
        <begin position="45"/>
        <end position="69"/>
    </location>
</feature>
<evidence type="ECO:0000256" key="1">
    <source>
        <dbReference type="ARBA" id="ARBA00004370"/>
    </source>
</evidence>
<evidence type="ECO:0000313" key="8">
    <source>
        <dbReference type="EMBL" id="SDU04858.1"/>
    </source>
</evidence>
<sequence>MTVFGPDFSAVLTGCRAQSSLVFGTIMPIGDPSAPAEAVETAFDVAGVFLGIVVGILVGIVVAFILARVSRFALRKLRLLKALQRRIHAPSYWALMAWGALAGCAVALGSTDVSNQPTWVKYLDHGLLILALLATTWVIAAAVWVIEDAAHVRNRSDHGRSRRFKTQAQVLRRVLQVVVWILGCAAVLFTFPGAQQALTTVLASAGIVSVIAGLAAQSTLGNVFAGLQLAFTDAIRVDDIVVVGDKGTMGVVEEITLTYVVLHIWDDRRLIVPSSKFTSSAFENWTRKATKLLGTVEIYTDWAVPVAVVRQKVEQLLNSTDLWDRRSWAVQVTDSTDQTVTVRVSLSASNSGNLWDLRCFMREQLIAWISKEYPWARSARIIQPREVKEVTKDESQELIARLATELSGIAGSDTSGGSPSDTKTDEGDHGDAATHDGDKRDPFDPVHAARMLAARQRAKMARRRAMSQRNRDRLERAENAGSGAEDGPTAAVKRTGRGGANAAADATQTNGTGTTHVFTPEEVDKIIAQAQGHLRVKSDAGSGAPGQANQASEAASAEGAAQIARSASGVAETAVMPAIGADGKPKKQADDDGAEAGSSAPTSGAQAGDASPARADNTSVDLASANQVGSDPDGAVADATGRANSDDETTTTGERVFSGSPDAEERSAAFSGPDPEVLEERKRESQIRQEKGSGLLGGSSRE</sequence>
<dbReference type="SUPFAM" id="SSF50182">
    <property type="entry name" value="Sm-like ribonucleoproteins"/>
    <property type="match status" value="1"/>
</dbReference>
<dbReference type="InterPro" id="IPR006685">
    <property type="entry name" value="MscS_channel_2nd"/>
</dbReference>
<feature type="compositionally biased region" description="Low complexity" evidence="5">
    <location>
        <begin position="411"/>
        <end position="421"/>
    </location>
</feature>
<evidence type="ECO:0000259" key="7">
    <source>
        <dbReference type="Pfam" id="PF00924"/>
    </source>
</evidence>
<keyword evidence="4 6" id="KW-0472">Membrane</keyword>
<dbReference type="EMBL" id="LT629792">
    <property type="protein sequence ID" value="SDU04858.1"/>
    <property type="molecule type" value="Genomic_DNA"/>
</dbReference>
<evidence type="ECO:0000256" key="5">
    <source>
        <dbReference type="SAM" id="MobiDB-lite"/>
    </source>
</evidence>
<evidence type="ECO:0000256" key="3">
    <source>
        <dbReference type="ARBA" id="ARBA00022989"/>
    </source>
</evidence>
<feature type="compositionally biased region" description="Polar residues" evidence="5">
    <location>
        <begin position="616"/>
        <end position="629"/>
    </location>
</feature>
<dbReference type="RefSeq" id="WP_058237338.1">
    <property type="nucleotide sequence ID" value="NZ_LT629792.1"/>
</dbReference>
<evidence type="ECO:0000256" key="4">
    <source>
        <dbReference type="ARBA" id="ARBA00023136"/>
    </source>
</evidence>
<evidence type="ECO:0000256" key="6">
    <source>
        <dbReference type="SAM" id="Phobius"/>
    </source>
</evidence>
<name>A0ABY0VB50_9ACTO</name>
<feature type="compositionally biased region" description="Basic residues" evidence="5">
    <location>
        <begin position="456"/>
        <end position="466"/>
    </location>
</feature>